<dbReference type="AlphaFoldDB" id="A0A450SYM0"/>
<proteinExistence type="predicted"/>
<dbReference type="EMBL" id="CAADEX010000081">
    <property type="protein sequence ID" value="VFJ59250.1"/>
    <property type="molecule type" value="Genomic_DNA"/>
</dbReference>
<gene>
    <name evidence="1" type="ORF">BECKDK2373B_GA0170837_108110</name>
</gene>
<accession>A0A450SYM0</accession>
<protein>
    <submittedName>
        <fullName evidence="1">Uncharacterized protein</fullName>
    </submittedName>
</protein>
<evidence type="ECO:0000313" key="1">
    <source>
        <dbReference type="EMBL" id="VFJ59250.1"/>
    </source>
</evidence>
<organism evidence="1">
    <name type="scientific">Candidatus Kentrum sp. DK</name>
    <dbReference type="NCBI Taxonomy" id="2126562"/>
    <lineage>
        <taxon>Bacteria</taxon>
        <taxon>Pseudomonadati</taxon>
        <taxon>Pseudomonadota</taxon>
        <taxon>Gammaproteobacteria</taxon>
        <taxon>Candidatus Kentrum</taxon>
    </lineage>
</organism>
<sequence>MAKCNLCNARKGKRQCKMTDGTVCTLCCGQNREAASCAGCVFYQAPQRPYHEVPAYSVTEVHDNENLLNQSQVIERALCVYDNETGGKMRDSHAIRILELLLDKYHFAEDNGIEDEYLRGGFACVNAAMDEGLEEMENEEKAKMLSIIRLVARRRTDIGKEYMEIIHKYTGAEDNSIDAEDNSEASD</sequence>
<name>A0A450SYM0_9GAMM</name>
<reference evidence="1" key="1">
    <citation type="submission" date="2019-02" db="EMBL/GenBank/DDBJ databases">
        <authorList>
            <person name="Gruber-Vodicka R. H."/>
            <person name="Seah K. B. B."/>
        </authorList>
    </citation>
    <scope>NUCLEOTIDE SEQUENCE</scope>
    <source>
        <strain evidence="1">BECK_DK47</strain>
    </source>
</reference>